<protein>
    <submittedName>
        <fullName evidence="2">FixH protein</fullName>
    </submittedName>
</protein>
<keyword evidence="1" id="KW-1133">Transmembrane helix</keyword>
<keyword evidence="1" id="KW-0472">Membrane</keyword>
<dbReference type="OrthoDB" id="1493774at2"/>
<dbReference type="RefSeq" id="WP_073082475.1">
    <property type="nucleotide sequence ID" value="NZ_FRBL01000005.1"/>
</dbReference>
<proteinExistence type="predicted"/>
<name>A0A1M7EF44_9BACT</name>
<gene>
    <name evidence="2" type="ORF">SAMN05444266_105420</name>
</gene>
<dbReference type="Proteomes" id="UP000184420">
    <property type="component" value="Unassembled WGS sequence"/>
</dbReference>
<evidence type="ECO:0000256" key="1">
    <source>
        <dbReference type="SAM" id="Phobius"/>
    </source>
</evidence>
<dbReference type="AlphaFoldDB" id="A0A1M7EF44"/>
<feature type="transmembrane region" description="Helical" evidence="1">
    <location>
        <begin position="6"/>
        <end position="23"/>
    </location>
</feature>
<dbReference type="Pfam" id="PF05751">
    <property type="entry name" value="FixH"/>
    <property type="match status" value="1"/>
</dbReference>
<evidence type="ECO:0000313" key="3">
    <source>
        <dbReference type="Proteomes" id="UP000184420"/>
    </source>
</evidence>
<dbReference type="EMBL" id="FRBL01000005">
    <property type="protein sequence ID" value="SHL90402.1"/>
    <property type="molecule type" value="Genomic_DNA"/>
</dbReference>
<dbReference type="InterPro" id="IPR008620">
    <property type="entry name" value="FixH"/>
</dbReference>
<evidence type="ECO:0000313" key="2">
    <source>
        <dbReference type="EMBL" id="SHL90402.1"/>
    </source>
</evidence>
<accession>A0A1M7EF44</accession>
<sequence>MNWGHSIIIVFVLFAAGILTLVTKSMRTKIDMVTKDYYSEELKYQEVIEGRTNAGSLSSLVKITQPAAAVAIQVPQELVGTPLTGTVNFYRPSDSGKDFSVPLNPDGTGTQIVGREKFIRGNYRVKVSWEMNNKPYYQEQVIHIN</sequence>
<dbReference type="STRING" id="1419482.SAMN05444266_105420"/>
<keyword evidence="3" id="KW-1185">Reference proteome</keyword>
<reference evidence="2 3" key="1">
    <citation type="submission" date="2016-11" db="EMBL/GenBank/DDBJ databases">
        <authorList>
            <person name="Jaros S."/>
            <person name="Januszkiewicz K."/>
            <person name="Wedrychowicz H."/>
        </authorList>
    </citation>
    <scope>NUCLEOTIDE SEQUENCE [LARGE SCALE GENOMIC DNA]</scope>
    <source>
        <strain evidence="2 3">DSM 27406</strain>
    </source>
</reference>
<organism evidence="2 3">
    <name type="scientific">Chitinophaga jiangningensis</name>
    <dbReference type="NCBI Taxonomy" id="1419482"/>
    <lineage>
        <taxon>Bacteria</taxon>
        <taxon>Pseudomonadati</taxon>
        <taxon>Bacteroidota</taxon>
        <taxon>Chitinophagia</taxon>
        <taxon>Chitinophagales</taxon>
        <taxon>Chitinophagaceae</taxon>
        <taxon>Chitinophaga</taxon>
    </lineage>
</organism>
<keyword evidence="1" id="KW-0812">Transmembrane</keyword>